<keyword evidence="2" id="KW-1185">Reference proteome</keyword>
<evidence type="ECO:0000313" key="2">
    <source>
        <dbReference type="Proteomes" id="UP000186469"/>
    </source>
</evidence>
<dbReference type="Proteomes" id="UP000186469">
    <property type="component" value="Unassembled WGS sequence"/>
</dbReference>
<sequence>MPKRYALYFVPQQKTLLSALANGLLGRDIFSNTSVPFHCFKEISQQELEIATEEPRKYGLHATLKAPFYLKDNMTEQGLCLALEEFSKKQSSVYCPKLNLKNIDNFLGLTPAVLTKSEINAQEEISCFAFNIVKEFDKFRAELSEADLIRRKKQLLSLKQLEYLERFGYPFVADEYRFHLTLTSRILDTEKNKIFFNVFQTYLKEVLDQALFIDNITLCVQSEETDNKFKVHTV</sequence>
<name>A0A1M7SSF7_9BACT</name>
<dbReference type="STRING" id="1121455.SAMN02745728_01226"/>
<evidence type="ECO:0000313" key="1">
    <source>
        <dbReference type="EMBL" id="SHN61465.1"/>
    </source>
</evidence>
<dbReference type="RefSeq" id="WP_072696905.1">
    <property type="nucleotide sequence ID" value="NZ_FRDI01000004.1"/>
</dbReference>
<organism evidence="1 2">
    <name type="scientific">Desulfovibrio litoralis DSM 11393</name>
    <dbReference type="NCBI Taxonomy" id="1121455"/>
    <lineage>
        <taxon>Bacteria</taxon>
        <taxon>Pseudomonadati</taxon>
        <taxon>Thermodesulfobacteriota</taxon>
        <taxon>Desulfovibrionia</taxon>
        <taxon>Desulfovibrionales</taxon>
        <taxon>Desulfovibrionaceae</taxon>
        <taxon>Desulfovibrio</taxon>
    </lineage>
</organism>
<evidence type="ECO:0008006" key="3">
    <source>
        <dbReference type="Google" id="ProtNLM"/>
    </source>
</evidence>
<feature type="non-terminal residue" evidence="1">
    <location>
        <position position="234"/>
    </location>
</feature>
<dbReference type="Pfam" id="PF06299">
    <property type="entry name" value="DUF1045"/>
    <property type="match status" value="1"/>
</dbReference>
<dbReference type="AlphaFoldDB" id="A0A1M7SSF7"/>
<dbReference type="InterPro" id="IPR009389">
    <property type="entry name" value="DUF1045"/>
</dbReference>
<proteinExistence type="predicted"/>
<dbReference type="OrthoDB" id="4954742at2"/>
<protein>
    <recommendedName>
        <fullName evidence="3">Phosphonate metabolism protein</fullName>
    </recommendedName>
</protein>
<reference evidence="1 2" key="1">
    <citation type="submission" date="2016-12" db="EMBL/GenBank/DDBJ databases">
        <authorList>
            <person name="Song W.-J."/>
            <person name="Kurnit D.M."/>
        </authorList>
    </citation>
    <scope>NUCLEOTIDE SEQUENCE [LARGE SCALE GENOMIC DNA]</scope>
    <source>
        <strain evidence="1 2">DSM 11393</strain>
    </source>
</reference>
<dbReference type="PIRSF" id="PIRSF033328">
    <property type="entry name" value="Phest_Mll4975"/>
    <property type="match status" value="1"/>
</dbReference>
<accession>A0A1M7SSF7</accession>
<gene>
    <name evidence="1" type="ORF">SAMN02745728_01226</name>
</gene>
<dbReference type="EMBL" id="FRDI01000004">
    <property type="protein sequence ID" value="SHN61465.1"/>
    <property type="molecule type" value="Genomic_DNA"/>
</dbReference>